<dbReference type="GO" id="GO:0003887">
    <property type="term" value="F:DNA-directed DNA polymerase activity"/>
    <property type="evidence" value="ECO:0007669"/>
    <property type="project" value="UniProtKB-EC"/>
</dbReference>
<protein>
    <submittedName>
        <fullName evidence="1">DNA polymerase III alpha subunit</fullName>
        <ecNumber evidence="1">2.7.7.7</ecNumber>
    </submittedName>
</protein>
<dbReference type="PATRIC" id="fig|997347.4.peg.1322"/>
<sequence length="43" mass="5228">MDIEKHQNSINAEREKVVKLILLLKHKYIKLKMILKEVQKQKK</sequence>
<reference evidence="1 2" key="1">
    <citation type="submission" date="2011-05" db="EMBL/GenBank/DDBJ databases">
        <authorList>
            <person name="Muzny D."/>
            <person name="Qin X."/>
            <person name="Deng J."/>
            <person name="Jiang H."/>
            <person name="Liu Y."/>
            <person name="Qu J."/>
            <person name="Song X.-Z."/>
            <person name="Zhang L."/>
            <person name="Thornton R."/>
            <person name="Coyle M."/>
            <person name="Francisco L."/>
            <person name="Jackson L."/>
            <person name="Javaid M."/>
            <person name="Korchina V."/>
            <person name="Kovar C."/>
            <person name="Mata R."/>
            <person name="Mathew T."/>
            <person name="Ngo R."/>
            <person name="Nguyen L."/>
            <person name="Nguyen N."/>
            <person name="Okwuonu G."/>
            <person name="Ongeri F."/>
            <person name="Pham C."/>
            <person name="Simmons D."/>
            <person name="Wilczek-Boney K."/>
            <person name="Hale W."/>
            <person name="Jakkamsetti A."/>
            <person name="Pham P."/>
            <person name="Ruth R."/>
            <person name="San Lucas F."/>
            <person name="Warren J."/>
            <person name="Zhang J."/>
            <person name="Zhao Z."/>
            <person name="Zhou C."/>
            <person name="Zhu D."/>
            <person name="Lee S."/>
            <person name="Bess C."/>
            <person name="Blankenburg K."/>
            <person name="Forbes L."/>
            <person name="Fu Q."/>
            <person name="Gubbala S."/>
            <person name="Hirani K."/>
            <person name="Jayaseelan J.C."/>
            <person name="Lara F."/>
            <person name="Munidasa M."/>
            <person name="Palculict T."/>
            <person name="Patil S."/>
            <person name="Pu L.-L."/>
            <person name="Saada N."/>
            <person name="Tang L."/>
            <person name="Weissenberger G."/>
            <person name="Zhu Y."/>
            <person name="Hemphill L."/>
            <person name="Shang Y."/>
            <person name="Youmans B."/>
            <person name="Ayvaz T."/>
            <person name="Ross M."/>
            <person name="Santibanez J."/>
            <person name="Aqrawi P."/>
            <person name="Gross S."/>
            <person name="Joshi V."/>
            <person name="Fowler G."/>
            <person name="Nazareth L."/>
            <person name="Reid J."/>
            <person name="Worley K."/>
            <person name="Petrosino J."/>
            <person name="Highlander S."/>
            <person name="Gibbs R."/>
        </authorList>
    </citation>
    <scope>NUCLEOTIDE SEQUENCE [LARGE SCALE GENOMIC DNA]</scope>
    <source>
        <strain evidence="1 2">ATCC 51191</strain>
    </source>
</reference>
<keyword evidence="2" id="KW-1185">Reference proteome</keyword>
<dbReference type="HOGENOM" id="CLU_3234009_0_0_0"/>
<dbReference type="Proteomes" id="UP000005392">
    <property type="component" value="Unassembled WGS sequence"/>
</dbReference>
<evidence type="ECO:0000313" key="2">
    <source>
        <dbReference type="Proteomes" id="UP000005392"/>
    </source>
</evidence>
<gene>
    <name evidence="1" type="ORF">HMPREF9094_1414</name>
</gene>
<keyword evidence="1" id="KW-0808">Transferase</keyword>
<organism evidence="1 2">
    <name type="scientific">Fusobacterium animalis ATCC 51191</name>
    <dbReference type="NCBI Taxonomy" id="997347"/>
    <lineage>
        <taxon>Bacteria</taxon>
        <taxon>Fusobacteriati</taxon>
        <taxon>Fusobacteriota</taxon>
        <taxon>Fusobacteriia</taxon>
        <taxon>Fusobacteriales</taxon>
        <taxon>Fusobacteriaceae</taxon>
        <taxon>Fusobacterium</taxon>
    </lineage>
</organism>
<dbReference type="AlphaFoldDB" id="F9ENA9"/>
<dbReference type="EMBL" id="AFQD01000230">
    <property type="protein sequence ID" value="EGQ79566.1"/>
    <property type="molecule type" value="Genomic_DNA"/>
</dbReference>
<keyword evidence="1" id="KW-0548">Nucleotidyltransferase</keyword>
<comment type="caution">
    <text evidence="1">The sequence shown here is derived from an EMBL/GenBank/DDBJ whole genome shotgun (WGS) entry which is preliminary data.</text>
</comment>
<evidence type="ECO:0000313" key="1">
    <source>
        <dbReference type="EMBL" id="EGQ79566.1"/>
    </source>
</evidence>
<accession>F9ENA9</accession>
<proteinExistence type="predicted"/>
<name>F9ENA9_9FUSO</name>
<dbReference type="EC" id="2.7.7.7" evidence="1"/>